<dbReference type="RefSeq" id="YP_009550916.1">
    <property type="nucleotide sequence ID" value="NC_040298.1"/>
</dbReference>
<dbReference type="InterPro" id="IPR014039">
    <property type="entry name" value="Transl_elong_EFTs/EF1B_dimer"/>
</dbReference>
<comment type="similarity">
    <text evidence="1 4 6">Belongs to the EF-Ts family.</text>
</comment>
<dbReference type="GeneID" id="38948020"/>
<evidence type="ECO:0000313" key="8">
    <source>
        <dbReference type="EMBL" id="QAA11850.1"/>
    </source>
</evidence>
<evidence type="ECO:0000256" key="5">
    <source>
        <dbReference type="HAMAP-Rule" id="MF_03135"/>
    </source>
</evidence>
<dbReference type="PROSITE" id="PS01127">
    <property type="entry name" value="EF_TS_2"/>
    <property type="match status" value="1"/>
</dbReference>
<dbReference type="InterPro" id="IPR001816">
    <property type="entry name" value="Transl_elong_EFTs/EF1B"/>
</dbReference>
<dbReference type="PANTHER" id="PTHR11741">
    <property type="entry name" value="ELONGATION FACTOR TS"/>
    <property type="match status" value="1"/>
</dbReference>
<dbReference type="CDD" id="cd14275">
    <property type="entry name" value="UBA_EF-Ts"/>
    <property type="match status" value="1"/>
</dbReference>
<proteinExistence type="inferred from homology"/>
<reference evidence="8" key="1">
    <citation type="journal article" date="2019" name="Genome Biol. Evol.">
        <title>Plastid Genomes and Proteins Illuminate the Evolution of Eustigmatophyte Algae and Their Bacterial Endosymbionts.</title>
        <authorList>
            <person name="Sevcikova T."/>
            <person name="Yurchenko T."/>
            <person name="Fawley K.P."/>
            <person name="Amaral R."/>
            <person name="Strnad H."/>
            <person name="Santos L.M."/>
            <person name="Fawley M.W."/>
            <person name="Elias M."/>
        </authorList>
    </citation>
    <scope>NUCLEOTIDE SEQUENCE</scope>
</reference>
<dbReference type="PANTHER" id="PTHR11741:SF0">
    <property type="entry name" value="ELONGATION FACTOR TS, MITOCHONDRIAL"/>
    <property type="match status" value="1"/>
</dbReference>
<keyword evidence="3 4" id="KW-0648">Protein biosynthesis</keyword>
<comment type="function">
    <text evidence="4 6">Associates with the EF-Tu.GDP complex and induces the exchange of GDP to GTP. It remains bound to the aminoacyl-tRNA.EF-Tu.GTP complex up to the GTP hydrolysis stage on the ribosome.</text>
</comment>
<dbReference type="GO" id="GO:0003746">
    <property type="term" value="F:translation elongation factor activity"/>
    <property type="evidence" value="ECO:0007669"/>
    <property type="project" value="UniProtKB-UniRule"/>
</dbReference>
<dbReference type="FunFam" id="1.10.8.10:FF:000001">
    <property type="entry name" value="Elongation factor Ts"/>
    <property type="match status" value="1"/>
</dbReference>
<evidence type="ECO:0000259" key="7">
    <source>
        <dbReference type="Pfam" id="PF00889"/>
    </source>
</evidence>
<dbReference type="InterPro" id="IPR018101">
    <property type="entry name" value="Transl_elong_Ts_CS"/>
</dbReference>
<dbReference type="SUPFAM" id="SSF54713">
    <property type="entry name" value="Elongation factor Ts (EF-Ts), dimerisation domain"/>
    <property type="match status" value="1"/>
</dbReference>
<dbReference type="HAMAP" id="MF_00050">
    <property type="entry name" value="EF_Ts"/>
    <property type="match status" value="1"/>
</dbReference>
<dbReference type="SUPFAM" id="SSF46934">
    <property type="entry name" value="UBA-like"/>
    <property type="match status" value="1"/>
</dbReference>
<evidence type="ECO:0000256" key="4">
    <source>
        <dbReference type="HAMAP-Rule" id="MF_00050"/>
    </source>
</evidence>
<name>A0A3R5T9K8_9STRA</name>
<keyword evidence="2 4" id="KW-0251">Elongation factor</keyword>
<feature type="domain" description="Translation elongation factor EFTs/EF1B dimerisation" evidence="7">
    <location>
        <begin position="77"/>
        <end position="187"/>
    </location>
</feature>
<evidence type="ECO:0000256" key="6">
    <source>
        <dbReference type="RuleBase" id="RU000642"/>
    </source>
</evidence>
<geneLocation type="plastid" evidence="8"/>
<evidence type="ECO:0000256" key="3">
    <source>
        <dbReference type="ARBA" id="ARBA00022917"/>
    </source>
</evidence>
<evidence type="ECO:0000256" key="2">
    <source>
        <dbReference type="ARBA" id="ARBA00022768"/>
    </source>
</evidence>
<dbReference type="PROSITE" id="PS01126">
    <property type="entry name" value="EF_TS_1"/>
    <property type="match status" value="1"/>
</dbReference>
<keyword evidence="8" id="KW-0934">Plastid</keyword>
<dbReference type="EMBL" id="MK281456">
    <property type="protein sequence ID" value="QAA11850.1"/>
    <property type="molecule type" value="Genomic_DNA"/>
</dbReference>
<accession>A0A3R5T9K8</accession>
<keyword evidence="4" id="KW-0963">Cytoplasm</keyword>
<dbReference type="Pfam" id="PF00889">
    <property type="entry name" value="EF_TS"/>
    <property type="match status" value="1"/>
</dbReference>
<dbReference type="NCBIfam" id="TIGR00116">
    <property type="entry name" value="tsf"/>
    <property type="match status" value="1"/>
</dbReference>
<dbReference type="InterPro" id="IPR009060">
    <property type="entry name" value="UBA-like_sf"/>
</dbReference>
<keyword evidence="5" id="KW-0496">Mitochondrion</keyword>
<organism evidence="8">
    <name type="scientific">Eustigmatophyceae sp. Ndem 8/9T-3m6.8</name>
    <dbReference type="NCBI Taxonomy" id="2506146"/>
    <lineage>
        <taxon>Eukaryota</taxon>
        <taxon>Sar</taxon>
        <taxon>Stramenopiles</taxon>
        <taxon>Ochrophyta</taxon>
        <taxon>Eustigmatophyceae</taxon>
    </lineage>
</organism>
<sequence length="190" mass="21167">MSTNKGDADLDKIKTLRSMTGAGLMNCKEALKLKNGNIDDAVQYLKEKGLALANKKSSRVAKEGRIESYIHHNSRIGVLVEVNCETDFVAQTDELKAFAKEVALQVAANDSLRYVSYEDLNEDEINKLKIDLGLVDSDKGSNEKLKECFLLDQTSLKNSSQTIKDRLQQAIAKLGENIKIARFVRFELGQ</sequence>
<comment type="subcellular location">
    <subcellularLocation>
        <location evidence="4">Cytoplasm</location>
    </subcellularLocation>
    <subcellularLocation>
        <location evidence="5">Mitochondrion</location>
    </subcellularLocation>
</comment>
<gene>
    <name evidence="8" type="primary">tsf</name>
</gene>
<dbReference type="AlphaFoldDB" id="A0A3R5T9K8"/>
<dbReference type="Gene3D" id="3.30.479.20">
    <property type="entry name" value="Elongation factor Ts, dimerisation domain"/>
    <property type="match status" value="1"/>
</dbReference>
<dbReference type="InterPro" id="IPR036402">
    <property type="entry name" value="EF-Ts_dimer_sf"/>
</dbReference>
<protein>
    <recommendedName>
        <fullName evidence="5">Elongation factor Ts, mitochondrial</fullName>
        <shortName evidence="5">EF-Ts</shortName>
        <shortName evidence="5">EF-TsMt</shortName>
    </recommendedName>
</protein>
<evidence type="ECO:0000256" key="1">
    <source>
        <dbReference type="ARBA" id="ARBA00005532"/>
    </source>
</evidence>
<dbReference type="GO" id="GO:0005739">
    <property type="term" value="C:mitochondrion"/>
    <property type="evidence" value="ECO:0007669"/>
    <property type="project" value="UniProtKB-SubCell"/>
</dbReference>
<dbReference type="Gene3D" id="1.10.8.10">
    <property type="entry name" value="DNA helicase RuvA subunit, C-terminal domain"/>
    <property type="match status" value="1"/>
</dbReference>